<feature type="region of interest" description="Disordered" evidence="2">
    <location>
        <begin position="1"/>
        <end position="49"/>
    </location>
</feature>
<dbReference type="WBParaSite" id="nRc.2.0.1.t33197-RA">
    <property type="protein sequence ID" value="nRc.2.0.1.t33197-RA"/>
    <property type="gene ID" value="nRc.2.0.1.g33197"/>
</dbReference>
<evidence type="ECO:0000313" key="4">
    <source>
        <dbReference type="WBParaSite" id="nRc.2.0.1.t33197-RA"/>
    </source>
</evidence>
<accession>A0A915K5Q8</accession>
<proteinExistence type="predicted"/>
<feature type="compositionally biased region" description="Acidic residues" evidence="2">
    <location>
        <begin position="27"/>
        <end position="36"/>
    </location>
</feature>
<evidence type="ECO:0000256" key="1">
    <source>
        <dbReference type="SAM" id="Coils"/>
    </source>
</evidence>
<protein>
    <submittedName>
        <fullName evidence="4">Uncharacterized protein</fullName>
    </submittedName>
</protein>
<reference evidence="4" key="1">
    <citation type="submission" date="2022-11" db="UniProtKB">
        <authorList>
            <consortium name="WormBaseParasite"/>
        </authorList>
    </citation>
    <scope>IDENTIFICATION</scope>
</reference>
<evidence type="ECO:0000256" key="2">
    <source>
        <dbReference type="SAM" id="MobiDB-lite"/>
    </source>
</evidence>
<keyword evidence="1" id="KW-0175">Coiled coil</keyword>
<name>A0A915K5Q8_ROMCU</name>
<sequence>MSESEIFSDAVGLPAEDESQDGRLNEDVTELSEEQQQEQSVPARELMEAEAAQTQSDLEVQHQLEEILRKEEEVKQKIQLEQEHTNLRNELALMKARMEKLKCDIGFQREVDATLIEEQKAMEPPSPMKVEDNITTDKLVIEEDAAEMPDSEMGDTKVIQSMRDKRWNDERILFMAE</sequence>
<keyword evidence="3" id="KW-1185">Reference proteome</keyword>
<evidence type="ECO:0000313" key="3">
    <source>
        <dbReference type="Proteomes" id="UP000887565"/>
    </source>
</evidence>
<organism evidence="3 4">
    <name type="scientific">Romanomermis culicivorax</name>
    <name type="common">Nematode worm</name>
    <dbReference type="NCBI Taxonomy" id="13658"/>
    <lineage>
        <taxon>Eukaryota</taxon>
        <taxon>Metazoa</taxon>
        <taxon>Ecdysozoa</taxon>
        <taxon>Nematoda</taxon>
        <taxon>Enoplea</taxon>
        <taxon>Dorylaimia</taxon>
        <taxon>Mermithida</taxon>
        <taxon>Mermithoidea</taxon>
        <taxon>Mermithidae</taxon>
        <taxon>Romanomermis</taxon>
    </lineage>
</organism>
<dbReference type="AlphaFoldDB" id="A0A915K5Q8"/>
<feature type="coiled-coil region" evidence="1">
    <location>
        <begin position="61"/>
        <end position="104"/>
    </location>
</feature>
<dbReference type="Proteomes" id="UP000887565">
    <property type="component" value="Unplaced"/>
</dbReference>